<evidence type="ECO:0000313" key="2">
    <source>
        <dbReference type="Proteomes" id="UP001291623"/>
    </source>
</evidence>
<dbReference type="Pfam" id="PF13450">
    <property type="entry name" value="NAD_binding_8"/>
    <property type="match status" value="1"/>
</dbReference>
<dbReference type="Gene3D" id="3.50.50.60">
    <property type="entry name" value="FAD/NAD(P)-binding domain"/>
    <property type="match status" value="1"/>
</dbReference>
<accession>A0AAE1VJT8</accession>
<comment type="caution">
    <text evidence="1">The sequence shown here is derived from an EMBL/GenBank/DDBJ whole genome shotgun (WGS) entry which is preliminary data.</text>
</comment>
<evidence type="ECO:0000313" key="1">
    <source>
        <dbReference type="EMBL" id="KAK4371722.1"/>
    </source>
</evidence>
<keyword evidence="2" id="KW-1185">Reference proteome</keyword>
<dbReference type="PRINTS" id="PR00419">
    <property type="entry name" value="ADXRDTASE"/>
</dbReference>
<dbReference type="Proteomes" id="UP001291623">
    <property type="component" value="Unassembled WGS sequence"/>
</dbReference>
<dbReference type="AlphaFoldDB" id="A0AAE1VJT8"/>
<proteinExistence type="predicted"/>
<dbReference type="SUPFAM" id="SSF51905">
    <property type="entry name" value="FAD/NAD(P)-binding domain"/>
    <property type="match status" value="1"/>
</dbReference>
<name>A0AAE1VJT8_9SOLA</name>
<organism evidence="1 2">
    <name type="scientific">Anisodus tanguticus</name>
    <dbReference type="NCBI Taxonomy" id="243964"/>
    <lineage>
        <taxon>Eukaryota</taxon>
        <taxon>Viridiplantae</taxon>
        <taxon>Streptophyta</taxon>
        <taxon>Embryophyta</taxon>
        <taxon>Tracheophyta</taxon>
        <taxon>Spermatophyta</taxon>
        <taxon>Magnoliopsida</taxon>
        <taxon>eudicotyledons</taxon>
        <taxon>Gunneridae</taxon>
        <taxon>Pentapetalae</taxon>
        <taxon>asterids</taxon>
        <taxon>lamiids</taxon>
        <taxon>Solanales</taxon>
        <taxon>Solanaceae</taxon>
        <taxon>Solanoideae</taxon>
        <taxon>Hyoscyameae</taxon>
        <taxon>Anisodus</taxon>
    </lineage>
</organism>
<dbReference type="PANTHER" id="PTHR42841">
    <property type="entry name" value="AMINE OXIDASE"/>
    <property type="match status" value="1"/>
</dbReference>
<gene>
    <name evidence="1" type="ORF">RND71_007106</name>
</gene>
<sequence length="200" mass="21510">MDAQKSIEDKFSKIHPCFPVNTRIAIVGAGPSGISAAYALCNLGYNNVTIIEKHHTVGSMCESVDVEGRIYDLGGQVPAANSAPTIFHLAKETGSELVELDSHKLALIDSQTGNYQDNKVADDYDKAKDSGSIGIHAVSDLASDMTPAFLESRGFKSIPKSVAYGYTASGYGFVQDMPYASMSSLERLWLGKFDVSKMDT</sequence>
<dbReference type="InterPro" id="IPR036188">
    <property type="entry name" value="FAD/NAD-bd_sf"/>
</dbReference>
<reference evidence="1" key="1">
    <citation type="submission" date="2023-12" db="EMBL/GenBank/DDBJ databases">
        <title>Genome assembly of Anisodus tanguticus.</title>
        <authorList>
            <person name="Wang Y.-J."/>
        </authorList>
    </citation>
    <scope>NUCLEOTIDE SEQUENCE</scope>
    <source>
        <strain evidence="1">KB-2021</strain>
        <tissue evidence="1">Leaf</tissue>
    </source>
</reference>
<dbReference type="EMBL" id="JAVYJV010000004">
    <property type="protein sequence ID" value="KAK4371722.1"/>
    <property type="molecule type" value="Genomic_DNA"/>
</dbReference>
<protein>
    <submittedName>
        <fullName evidence="1">Uncharacterized protein</fullName>
    </submittedName>
</protein>